<dbReference type="PANTHER" id="PTHR40074">
    <property type="entry name" value="O-ACETYLTRANSFERASE WECH"/>
    <property type="match status" value="1"/>
</dbReference>
<feature type="transmembrane region" description="Helical" evidence="7">
    <location>
        <begin position="12"/>
        <end position="31"/>
    </location>
</feature>
<keyword evidence="6 7" id="KW-0472">Membrane</keyword>
<gene>
    <name evidence="9" type="ORF">GTO91_01445</name>
</gene>
<feature type="transmembrane region" description="Helical" evidence="7">
    <location>
        <begin position="127"/>
        <end position="149"/>
    </location>
</feature>
<keyword evidence="9" id="KW-0808">Transferase</keyword>
<feature type="transmembrane region" description="Helical" evidence="7">
    <location>
        <begin position="209"/>
        <end position="229"/>
    </location>
</feature>
<feature type="transmembrane region" description="Helical" evidence="7">
    <location>
        <begin position="276"/>
        <end position="296"/>
    </location>
</feature>
<evidence type="ECO:0000256" key="5">
    <source>
        <dbReference type="ARBA" id="ARBA00022989"/>
    </source>
</evidence>
<dbReference type="GO" id="GO:0009246">
    <property type="term" value="P:enterobacterial common antigen biosynthetic process"/>
    <property type="evidence" value="ECO:0007669"/>
    <property type="project" value="TreeGrafter"/>
</dbReference>
<evidence type="ECO:0000256" key="2">
    <source>
        <dbReference type="ARBA" id="ARBA00007400"/>
    </source>
</evidence>
<comment type="similarity">
    <text evidence="2">Belongs to the acyltransferase 3 family.</text>
</comment>
<dbReference type="RefSeq" id="WP_161253719.1">
    <property type="nucleotide sequence ID" value="NZ_WXEY01000001.1"/>
</dbReference>
<protein>
    <submittedName>
        <fullName evidence="9">Acyltransferase family protein</fullName>
    </submittedName>
</protein>
<keyword evidence="10" id="KW-1185">Reference proteome</keyword>
<organism evidence="9 10">
    <name type="scientific">Heliomicrobium undosum</name>
    <dbReference type="NCBI Taxonomy" id="121734"/>
    <lineage>
        <taxon>Bacteria</taxon>
        <taxon>Bacillati</taxon>
        <taxon>Bacillota</taxon>
        <taxon>Clostridia</taxon>
        <taxon>Eubacteriales</taxon>
        <taxon>Heliobacteriaceae</taxon>
        <taxon>Heliomicrobium</taxon>
    </lineage>
</organism>
<dbReference type="Pfam" id="PF01757">
    <property type="entry name" value="Acyl_transf_3"/>
    <property type="match status" value="1"/>
</dbReference>
<keyword evidence="3" id="KW-1003">Cell membrane</keyword>
<dbReference type="GO" id="GO:0005886">
    <property type="term" value="C:plasma membrane"/>
    <property type="evidence" value="ECO:0007669"/>
    <property type="project" value="UniProtKB-SubCell"/>
</dbReference>
<keyword evidence="5 7" id="KW-1133">Transmembrane helix</keyword>
<feature type="domain" description="Acyltransferase 3" evidence="8">
    <location>
        <begin position="8"/>
        <end position="362"/>
    </location>
</feature>
<evidence type="ECO:0000256" key="3">
    <source>
        <dbReference type="ARBA" id="ARBA00022475"/>
    </source>
</evidence>
<evidence type="ECO:0000256" key="6">
    <source>
        <dbReference type="ARBA" id="ARBA00023136"/>
    </source>
</evidence>
<feature type="transmembrane region" description="Helical" evidence="7">
    <location>
        <begin position="317"/>
        <end position="338"/>
    </location>
</feature>
<dbReference type="PANTHER" id="PTHR40074:SF2">
    <property type="entry name" value="O-ACETYLTRANSFERASE WECH"/>
    <property type="match status" value="1"/>
</dbReference>
<dbReference type="AlphaFoldDB" id="A0A845KZ47"/>
<evidence type="ECO:0000313" key="10">
    <source>
        <dbReference type="Proteomes" id="UP000463470"/>
    </source>
</evidence>
<dbReference type="Proteomes" id="UP000463470">
    <property type="component" value="Unassembled WGS sequence"/>
</dbReference>
<evidence type="ECO:0000256" key="7">
    <source>
        <dbReference type="SAM" id="Phobius"/>
    </source>
</evidence>
<comment type="subcellular location">
    <subcellularLocation>
        <location evidence="1">Cell membrane</location>
        <topology evidence="1">Multi-pass membrane protein</topology>
    </subcellularLocation>
</comment>
<feature type="transmembrane region" description="Helical" evidence="7">
    <location>
        <begin position="236"/>
        <end position="256"/>
    </location>
</feature>
<evidence type="ECO:0000256" key="4">
    <source>
        <dbReference type="ARBA" id="ARBA00022692"/>
    </source>
</evidence>
<name>A0A845KZ47_9FIRM</name>
<dbReference type="InterPro" id="IPR002656">
    <property type="entry name" value="Acyl_transf_3_dom"/>
</dbReference>
<proteinExistence type="inferred from homology"/>
<feature type="transmembrane region" description="Helical" evidence="7">
    <location>
        <begin position="83"/>
        <end position="101"/>
    </location>
</feature>
<dbReference type="EMBL" id="WXEY01000001">
    <property type="protein sequence ID" value="MZP28386.1"/>
    <property type="molecule type" value="Genomic_DNA"/>
</dbReference>
<reference evidence="9 10" key="1">
    <citation type="submission" date="2020-01" db="EMBL/GenBank/DDBJ databases">
        <title>Whole-genome sequence of Heliobacterium undosum DSM 13378.</title>
        <authorList>
            <person name="Kyndt J.A."/>
            <person name="Meyer T.E."/>
        </authorList>
    </citation>
    <scope>NUCLEOTIDE SEQUENCE [LARGE SCALE GENOMIC DNA]</scope>
    <source>
        <strain evidence="9 10">DSM 13378</strain>
    </source>
</reference>
<evidence type="ECO:0000313" key="9">
    <source>
        <dbReference type="EMBL" id="MZP28386.1"/>
    </source>
</evidence>
<evidence type="ECO:0000256" key="1">
    <source>
        <dbReference type="ARBA" id="ARBA00004651"/>
    </source>
</evidence>
<evidence type="ECO:0000259" key="8">
    <source>
        <dbReference type="Pfam" id="PF01757"/>
    </source>
</evidence>
<comment type="caution">
    <text evidence="9">The sequence shown here is derived from an EMBL/GenBank/DDBJ whole genome shotgun (WGS) entry which is preliminary data.</text>
</comment>
<dbReference type="OrthoDB" id="569695at2"/>
<dbReference type="GO" id="GO:0016413">
    <property type="term" value="F:O-acetyltransferase activity"/>
    <property type="evidence" value="ECO:0007669"/>
    <property type="project" value="TreeGrafter"/>
</dbReference>
<sequence>MMKKSAIEEIQALRGVAFLGVALQHVLGVFIHRPDLAKGDAVAYAALFILAKLAVPAFVFITGMVVFYNYYDQLDYPRFLRRRIGEILLPYLAWTVFYSFYAGPPPESAVAWARDLARNLLTGEGSYHLWFVVMIFQFYLFYPLFRWGFRSIGEGAARSGFGFFALMGLLGMGYLALTWLSYSVIPNVGEPLALSKAWQFFSDYRDRTFLFWFFYFILGGAAGLAVSRWRQWTTKVLWWNGALFAVLFIWVTRQLVAGITAGPAGVVVDVNIATSLRPSVFLYSVSVIVLAYGLAVRLRLSENPLNRFLHLLGRHSYGLYLAHALTLDLSARVIRPYLHNMTPTLAMTLTFIGCVAGALALTVLIGRMPKGEWLVGASPRRKVSADPVRTAGTSTSA</sequence>
<feature type="transmembrane region" description="Helical" evidence="7">
    <location>
        <begin position="43"/>
        <end position="71"/>
    </location>
</feature>
<accession>A0A845KZ47</accession>
<feature type="transmembrane region" description="Helical" evidence="7">
    <location>
        <begin position="344"/>
        <end position="365"/>
    </location>
</feature>
<feature type="transmembrane region" description="Helical" evidence="7">
    <location>
        <begin position="161"/>
        <end position="182"/>
    </location>
</feature>
<keyword evidence="9" id="KW-0012">Acyltransferase</keyword>
<keyword evidence="4 7" id="KW-0812">Transmembrane</keyword>